<keyword evidence="2" id="KW-1185">Reference proteome</keyword>
<evidence type="ECO:0000313" key="1">
    <source>
        <dbReference type="EMBL" id="MFC4489254.1"/>
    </source>
</evidence>
<proteinExistence type="predicted"/>
<accession>A0ABV8ZNH9</accession>
<comment type="caution">
    <text evidence="1">The sequence shown here is derived from an EMBL/GenBank/DDBJ whole genome shotgun (WGS) entry which is preliminary data.</text>
</comment>
<dbReference type="RefSeq" id="WP_231461134.1">
    <property type="nucleotide sequence ID" value="NZ_JAJOHW010000021.1"/>
</dbReference>
<dbReference type="EMBL" id="JBHSEK010000003">
    <property type="protein sequence ID" value="MFC4489254.1"/>
    <property type="molecule type" value="Genomic_DNA"/>
</dbReference>
<evidence type="ECO:0000313" key="2">
    <source>
        <dbReference type="Proteomes" id="UP001595999"/>
    </source>
</evidence>
<name>A0ABV8ZNH9_9NEIS</name>
<dbReference type="Proteomes" id="UP001595999">
    <property type="component" value="Unassembled WGS sequence"/>
</dbReference>
<organism evidence="1 2">
    <name type="scientific">Chromobacterium aquaticum</name>
    <dbReference type="NCBI Taxonomy" id="467180"/>
    <lineage>
        <taxon>Bacteria</taxon>
        <taxon>Pseudomonadati</taxon>
        <taxon>Pseudomonadota</taxon>
        <taxon>Betaproteobacteria</taxon>
        <taxon>Neisseriales</taxon>
        <taxon>Chromobacteriaceae</taxon>
        <taxon>Chromobacterium</taxon>
    </lineage>
</organism>
<protein>
    <submittedName>
        <fullName evidence="1">Uncharacterized protein</fullName>
    </submittedName>
</protein>
<gene>
    <name evidence="1" type="ORF">ACFO0R_06450</name>
</gene>
<sequence>MRMSFHREALPMSTRKSAIRAQPARGIPDYLPDEDAAPLALRRYILNARFPHEERETAARGWRASLRAWWRQVSAQR</sequence>
<reference evidence="2" key="1">
    <citation type="journal article" date="2019" name="Int. J. Syst. Evol. Microbiol.">
        <title>The Global Catalogue of Microorganisms (GCM) 10K type strain sequencing project: providing services to taxonomists for standard genome sequencing and annotation.</title>
        <authorList>
            <consortium name="The Broad Institute Genomics Platform"/>
            <consortium name="The Broad Institute Genome Sequencing Center for Infectious Disease"/>
            <person name="Wu L."/>
            <person name="Ma J."/>
        </authorList>
    </citation>
    <scope>NUCLEOTIDE SEQUENCE [LARGE SCALE GENOMIC DNA]</scope>
    <source>
        <strain evidence="2">CGMCC 4.7608</strain>
    </source>
</reference>